<name>A0ABT7VIH6_9BACE</name>
<organism evidence="2 3">
    <name type="scientific">Bacteroides gallinaceum</name>
    <dbReference type="NCBI Taxonomy" id="1462571"/>
    <lineage>
        <taxon>Bacteria</taxon>
        <taxon>Pseudomonadati</taxon>
        <taxon>Bacteroidota</taxon>
        <taxon>Bacteroidia</taxon>
        <taxon>Bacteroidales</taxon>
        <taxon>Bacteroidaceae</taxon>
        <taxon>Bacteroides</taxon>
    </lineage>
</organism>
<evidence type="ECO:0000313" key="3">
    <source>
        <dbReference type="Proteomes" id="UP001169458"/>
    </source>
</evidence>
<dbReference type="EMBL" id="JAUDEN010000028">
    <property type="protein sequence ID" value="MDM8326097.1"/>
    <property type="molecule type" value="Genomic_DNA"/>
</dbReference>
<protein>
    <submittedName>
        <fullName evidence="2">Phage integrase SAM-like domain-containing protein</fullName>
    </submittedName>
</protein>
<accession>A0ABT7VIH6</accession>
<comment type="caution">
    <text evidence="2">The sequence shown here is derived from an EMBL/GenBank/DDBJ whole genome shotgun (WGS) entry which is preliminary data.</text>
</comment>
<dbReference type="InterPro" id="IPR025269">
    <property type="entry name" value="SAM-like_dom"/>
</dbReference>
<reference evidence="3" key="1">
    <citation type="submission" date="2023-07" db="EMBL/GenBank/DDBJ databases">
        <title>Identification and characterization of horizontal gene transfer across gut microbiota members of farm animals based on homology search.</title>
        <authorList>
            <person name="Schwarzerova J."/>
            <person name="Nykrynova M."/>
            <person name="Jureckova K."/>
            <person name="Cejkova D."/>
            <person name="Rychlik I."/>
        </authorList>
    </citation>
    <scope>NUCLEOTIDE SEQUENCE [LARGE SCALE GENOMIC DNA]</scope>
    <source>
        <strain evidence="3">109_WCHN</strain>
    </source>
</reference>
<dbReference type="Pfam" id="PF13102">
    <property type="entry name" value="Phage_int_SAM_5"/>
    <property type="match status" value="1"/>
</dbReference>
<proteinExistence type="predicted"/>
<feature type="domain" description="Phage integrase SAM-like" evidence="1">
    <location>
        <begin position="9"/>
        <end position="42"/>
    </location>
</feature>
<keyword evidence="3" id="KW-1185">Reference proteome</keyword>
<dbReference type="Proteomes" id="UP001169458">
    <property type="component" value="Unassembled WGS sequence"/>
</dbReference>
<evidence type="ECO:0000313" key="2">
    <source>
        <dbReference type="EMBL" id="MDM8326097.1"/>
    </source>
</evidence>
<gene>
    <name evidence="2" type="ORF">QUW60_12810</name>
</gene>
<sequence length="45" mass="5345">MNCKQIRYSNINISRNSVVGYFSIFRTLLKIAYQEKMLCENLNDL</sequence>
<evidence type="ECO:0000259" key="1">
    <source>
        <dbReference type="Pfam" id="PF13102"/>
    </source>
</evidence>